<dbReference type="Proteomes" id="UP001500711">
    <property type="component" value="Unassembled WGS sequence"/>
</dbReference>
<evidence type="ECO:0000256" key="5">
    <source>
        <dbReference type="PROSITE-ProRule" id="PRU01091"/>
    </source>
</evidence>
<comment type="similarity">
    <text evidence="1">Belongs to the AfsR/DnrI/RedD regulatory family.</text>
</comment>
<dbReference type="PANTHER" id="PTHR35807">
    <property type="entry name" value="TRANSCRIPTIONAL REGULATOR REDD-RELATED"/>
    <property type="match status" value="1"/>
</dbReference>
<dbReference type="InterPro" id="IPR016032">
    <property type="entry name" value="Sig_transdc_resp-reg_C-effctor"/>
</dbReference>
<keyword evidence="9" id="KW-1185">Reference proteome</keyword>
<dbReference type="PROSITE" id="PS51755">
    <property type="entry name" value="OMPR_PHOB"/>
    <property type="match status" value="1"/>
</dbReference>
<keyword evidence="3 5" id="KW-0238">DNA-binding</keyword>
<name>A0ABP7B6F3_9PSEU</name>
<evidence type="ECO:0000256" key="4">
    <source>
        <dbReference type="ARBA" id="ARBA00023163"/>
    </source>
</evidence>
<accession>A0ABP7B6F3</accession>
<feature type="region of interest" description="Disordered" evidence="6">
    <location>
        <begin position="151"/>
        <end position="230"/>
    </location>
</feature>
<evidence type="ECO:0000313" key="9">
    <source>
        <dbReference type="Proteomes" id="UP001500711"/>
    </source>
</evidence>
<dbReference type="Gene3D" id="1.25.40.10">
    <property type="entry name" value="Tetratricopeptide repeat domain"/>
    <property type="match status" value="1"/>
</dbReference>
<dbReference type="Pfam" id="PF03704">
    <property type="entry name" value="BTAD"/>
    <property type="match status" value="1"/>
</dbReference>
<evidence type="ECO:0000256" key="2">
    <source>
        <dbReference type="ARBA" id="ARBA00023015"/>
    </source>
</evidence>
<dbReference type="Pfam" id="PF00486">
    <property type="entry name" value="Trans_reg_C"/>
    <property type="match status" value="1"/>
</dbReference>
<comment type="caution">
    <text evidence="8">The sequence shown here is derived from an EMBL/GenBank/DDBJ whole genome shotgun (WGS) entry which is preliminary data.</text>
</comment>
<feature type="domain" description="OmpR/PhoB-type" evidence="7">
    <location>
        <begin position="1"/>
        <end position="92"/>
    </location>
</feature>
<proteinExistence type="inferred from homology"/>
<protein>
    <recommendedName>
        <fullName evidence="7">OmpR/PhoB-type domain-containing protein</fullName>
    </recommendedName>
</protein>
<keyword evidence="4" id="KW-0804">Transcription</keyword>
<dbReference type="InterPro" id="IPR011990">
    <property type="entry name" value="TPR-like_helical_dom_sf"/>
</dbReference>
<keyword evidence="2" id="KW-0805">Transcription regulation</keyword>
<evidence type="ECO:0000259" key="7">
    <source>
        <dbReference type="PROSITE" id="PS51755"/>
    </source>
</evidence>
<reference evidence="9" key="1">
    <citation type="journal article" date="2019" name="Int. J. Syst. Evol. Microbiol.">
        <title>The Global Catalogue of Microorganisms (GCM) 10K type strain sequencing project: providing services to taxonomists for standard genome sequencing and annotation.</title>
        <authorList>
            <consortium name="The Broad Institute Genomics Platform"/>
            <consortium name="The Broad Institute Genome Sequencing Center for Infectious Disease"/>
            <person name="Wu L."/>
            <person name="Ma J."/>
        </authorList>
    </citation>
    <scope>NUCLEOTIDE SEQUENCE [LARGE SCALE GENOMIC DNA]</scope>
    <source>
        <strain evidence="9">JCM 17494</strain>
    </source>
</reference>
<evidence type="ECO:0000256" key="3">
    <source>
        <dbReference type="ARBA" id="ARBA00023125"/>
    </source>
</evidence>
<organism evidence="8 9">
    <name type="scientific">Lentzea roselyniae</name>
    <dbReference type="NCBI Taxonomy" id="531940"/>
    <lineage>
        <taxon>Bacteria</taxon>
        <taxon>Bacillati</taxon>
        <taxon>Actinomycetota</taxon>
        <taxon>Actinomycetes</taxon>
        <taxon>Pseudonocardiales</taxon>
        <taxon>Pseudonocardiaceae</taxon>
        <taxon>Lentzea</taxon>
    </lineage>
</organism>
<evidence type="ECO:0000256" key="6">
    <source>
        <dbReference type="SAM" id="MobiDB-lite"/>
    </source>
</evidence>
<dbReference type="SUPFAM" id="SSF46894">
    <property type="entry name" value="C-terminal effector domain of the bipartite response regulators"/>
    <property type="match status" value="1"/>
</dbReference>
<dbReference type="PANTHER" id="PTHR35807:SF1">
    <property type="entry name" value="TRANSCRIPTIONAL REGULATOR REDD"/>
    <property type="match status" value="1"/>
</dbReference>
<feature type="DNA-binding region" description="OmpR/PhoB-type" evidence="5">
    <location>
        <begin position="1"/>
        <end position="92"/>
    </location>
</feature>
<gene>
    <name evidence="8" type="ORF">GCM10022267_39310</name>
</gene>
<dbReference type="InterPro" id="IPR036388">
    <property type="entry name" value="WH-like_DNA-bd_sf"/>
</dbReference>
<dbReference type="InterPro" id="IPR051677">
    <property type="entry name" value="AfsR-DnrI-RedD_regulator"/>
</dbReference>
<dbReference type="SMART" id="SM00862">
    <property type="entry name" value="Trans_reg_C"/>
    <property type="match status" value="1"/>
</dbReference>
<evidence type="ECO:0000313" key="8">
    <source>
        <dbReference type="EMBL" id="GAA3648991.1"/>
    </source>
</evidence>
<dbReference type="InterPro" id="IPR001867">
    <property type="entry name" value="OmpR/PhoB-type_DNA-bd"/>
</dbReference>
<dbReference type="InterPro" id="IPR005158">
    <property type="entry name" value="BTAD"/>
</dbReference>
<dbReference type="Gene3D" id="1.10.10.10">
    <property type="entry name" value="Winged helix-like DNA-binding domain superfamily/Winged helix DNA-binding domain"/>
    <property type="match status" value="1"/>
</dbReference>
<feature type="compositionally biased region" description="Basic residues" evidence="6">
    <location>
        <begin position="213"/>
        <end position="223"/>
    </location>
</feature>
<sequence>MAVELRVLGPVELRVDGRPVEIGHARQRCVLAVLLMEANRVVTMEQLLDRVWADRLPYKARQVASNYVSRLRQVLPGDVAIARHGGGYVLQVDPEAVDVHRFHHLVRQARGQDDAQALASLEEAARLWRGEAFEGLDSPWIATVREGLAPGTVRRGRRPCGPGARAGQTRGPVRGADRASASPSAGRTGHRAADARAVPQRPPSRGTPEVRPHPRTPGRRGGCRSRPGAA</sequence>
<evidence type="ECO:0000256" key="1">
    <source>
        <dbReference type="ARBA" id="ARBA00005820"/>
    </source>
</evidence>
<dbReference type="EMBL" id="BAABBE010000010">
    <property type="protein sequence ID" value="GAA3648991.1"/>
    <property type="molecule type" value="Genomic_DNA"/>
</dbReference>